<keyword evidence="9" id="KW-1185">Reference proteome</keyword>
<evidence type="ECO:0000256" key="3">
    <source>
        <dbReference type="ARBA" id="ARBA00022691"/>
    </source>
</evidence>
<dbReference type="Gene3D" id="1.10.10.10">
    <property type="entry name" value="Winged helix-like DNA-binding domain superfamily/Winged helix DNA-binding domain"/>
    <property type="match status" value="1"/>
</dbReference>
<protein>
    <recommendedName>
        <fullName evidence="11">O-methyltransferase domain-containing protein</fullName>
    </recommendedName>
</protein>
<feature type="domain" description="O-methyltransferase dimerisation" evidence="6">
    <location>
        <begin position="26"/>
        <end position="116"/>
    </location>
</feature>
<dbReference type="Proteomes" id="UP001162541">
    <property type="component" value="Chromosome 5"/>
</dbReference>
<dbReference type="EMBL" id="AP019870">
    <property type="protein sequence ID" value="BBN10771.1"/>
    <property type="molecule type" value="Genomic_DNA"/>
</dbReference>
<accession>A0A176WHH3</accession>
<dbReference type="AlphaFoldDB" id="A0A176WHH3"/>
<dbReference type="GO" id="GO:0032259">
    <property type="term" value="P:methylation"/>
    <property type="evidence" value="ECO:0007669"/>
    <property type="project" value="UniProtKB-KW"/>
</dbReference>
<evidence type="ECO:0000256" key="1">
    <source>
        <dbReference type="ARBA" id="ARBA00022603"/>
    </source>
</evidence>
<name>A0A176WHH3_MARPO</name>
<sequence>MELDPKNDGKLLNMENDEIRMIFSAFNYVPSFALRATMLLGIPDILAMSKEPMTAENIVQRLPCKNPAAAAGYLKRIMDILIVPGIYSRSLVSTADGKSHEAAYGLTPVSRLLVKDDVQFTLRPIALLHSNQFFSVGFQHLHESLLEDRSPMEMAFGKTFYELHAERPEISSVFQDAMTCYSKYWMNVIVHEYDGFKNTKTLVDVGGGEGESINHLVAAYPHIHGINFDLPDVIKNAPPIPGVDHVGGNFFQSIPSGDTIFLKMVLHNNGDEECLMILKSCYEALPERRGKVVIGEHVLDDDSTDDDVQFLNTLDLIMLSVFLKGRERSFEAYKVLLTSCGFLDCKLVKLSRGVTLIEAYKH</sequence>
<evidence type="ECO:0000313" key="10">
    <source>
        <dbReference type="Proteomes" id="UP001162541"/>
    </source>
</evidence>
<dbReference type="PIRSF" id="PIRSF005739">
    <property type="entry name" value="O-mtase"/>
    <property type="match status" value="1"/>
</dbReference>
<evidence type="ECO:0000256" key="2">
    <source>
        <dbReference type="ARBA" id="ARBA00022679"/>
    </source>
</evidence>
<dbReference type="Pfam" id="PF08100">
    <property type="entry name" value="Dimerisation"/>
    <property type="match status" value="1"/>
</dbReference>
<dbReference type="Pfam" id="PF00891">
    <property type="entry name" value="Methyltransf_2"/>
    <property type="match status" value="1"/>
</dbReference>
<proteinExistence type="predicted"/>
<dbReference type="InterPro" id="IPR029063">
    <property type="entry name" value="SAM-dependent_MTases_sf"/>
</dbReference>
<reference evidence="10" key="3">
    <citation type="journal article" date="2020" name="Curr. Biol.">
        <title>Chromatin organization in early land plants reveals an ancestral association between H3K27me3, transposons, and constitutive heterochromatin.</title>
        <authorList>
            <person name="Montgomery S.A."/>
            <person name="Tanizawa Y."/>
            <person name="Galik B."/>
            <person name="Wang N."/>
            <person name="Ito T."/>
            <person name="Mochizuki T."/>
            <person name="Akimcheva S."/>
            <person name="Bowman J.L."/>
            <person name="Cognat V."/>
            <person name="Marechal-Drouard L."/>
            <person name="Ekker H."/>
            <person name="Hong S.F."/>
            <person name="Kohchi T."/>
            <person name="Lin S.S."/>
            <person name="Liu L.D."/>
            <person name="Nakamura Y."/>
            <person name="Valeeva L.R."/>
            <person name="Shakirov E.V."/>
            <person name="Shippen D.E."/>
            <person name="Wei W.L."/>
            <person name="Yagura M."/>
            <person name="Yamaoka S."/>
            <person name="Yamato K.T."/>
            <person name="Liu C."/>
            <person name="Berger F."/>
        </authorList>
    </citation>
    <scope>NUCLEOTIDE SEQUENCE [LARGE SCALE GENOMIC DNA]</scope>
    <source>
        <strain evidence="10">Tak-1</strain>
    </source>
</reference>
<dbReference type="Proteomes" id="UP000077202">
    <property type="component" value="Unassembled WGS sequence"/>
</dbReference>
<reference evidence="8 9" key="1">
    <citation type="submission" date="2016-03" db="EMBL/GenBank/DDBJ databases">
        <title>Mechanisms controlling the formation of the plant cell surface in tip-growing cells are functionally conserved among land plants.</title>
        <authorList>
            <person name="Honkanen S."/>
            <person name="Jones V.A."/>
            <person name="Morieri G."/>
            <person name="Champion C."/>
            <person name="Hetherington A.J."/>
            <person name="Kelly S."/>
            <person name="Saint-Marcoux D."/>
            <person name="Proust H."/>
            <person name="Prescott H."/>
            <person name="Dolan L."/>
        </authorList>
    </citation>
    <scope>NUCLEOTIDE SEQUENCE [LARGE SCALE GENOMIC DNA]</scope>
    <source>
        <strain evidence="9">cv. Tak-1 and cv. Tak-2</strain>
        <tissue evidence="8">Whole gametophyte</tissue>
    </source>
</reference>
<dbReference type="InterPro" id="IPR001077">
    <property type="entry name" value="COMT_C"/>
</dbReference>
<evidence type="ECO:0008006" key="11">
    <source>
        <dbReference type="Google" id="ProtNLM"/>
    </source>
</evidence>
<dbReference type="InterPro" id="IPR012967">
    <property type="entry name" value="COMT_dimerisation"/>
</dbReference>
<keyword evidence="3" id="KW-0949">S-adenosyl-L-methionine</keyword>
<evidence type="ECO:0000256" key="4">
    <source>
        <dbReference type="PIRSR" id="PIRSR005739-1"/>
    </source>
</evidence>
<evidence type="ECO:0000313" key="9">
    <source>
        <dbReference type="Proteomes" id="UP000077202"/>
    </source>
</evidence>
<dbReference type="EMBL" id="LVLJ01000978">
    <property type="protein sequence ID" value="OAE31782.1"/>
    <property type="molecule type" value="Genomic_DNA"/>
</dbReference>
<dbReference type="InterPro" id="IPR036388">
    <property type="entry name" value="WH-like_DNA-bd_sf"/>
</dbReference>
<organism evidence="8 9">
    <name type="scientific">Marchantia polymorpha subsp. ruderalis</name>
    <dbReference type="NCBI Taxonomy" id="1480154"/>
    <lineage>
        <taxon>Eukaryota</taxon>
        <taxon>Viridiplantae</taxon>
        <taxon>Streptophyta</taxon>
        <taxon>Embryophyta</taxon>
        <taxon>Marchantiophyta</taxon>
        <taxon>Marchantiopsida</taxon>
        <taxon>Marchantiidae</taxon>
        <taxon>Marchantiales</taxon>
        <taxon>Marchantiaceae</taxon>
        <taxon>Marchantia</taxon>
    </lineage>
</organism>
<evidence type="ECO:0000259" key="5">
    <source>
        <dbReference type="Pfam" id="PF00891"/>
    </source>
</evidence>
<evidence type="ECO:0000313" key="7">
    <source>
        <dbReference type="EMBL" id="BBN10771.1"/>
    </source>
</evidence>
<dbReference type="GO" id="GO:0046983">
    <property type="term" value="F:protein dimerization activity"/>
    <property type="evidence" value="ECO:0007669"/>
    <property type="project" value="InterPro"/>
</dbReference>
<dbReference type="GO" id="GO:0008171">
    <property type="term" value="F:O-methyltransferase activity"/>
    <property type="evidence" value="ECO:0007669"/>
    <property type="project" value="InterPro"/>
</dbReference>
<reference evidence="7" key="2">
    <citation type="journal article" date="2019" name="Curr. Biol.">
        <title>Chromatin organization in early land plants reveals an ancestral association between H3K27me3, transposons, and constitutive heterochromatin.</title>
        <authorList>
            <person name="Montgomery S.A."/>
            <person name="Tanizawa Y."/>
            <person name="Galik B."/>
            <person name="Wang N."/>
            <person name="Ito T."/>
            <person name="Mochizuki T."/>
            <person name="Akimcheva S."/>
            <person name="Bowman J."/>
            <person name="Cognat V."/>
            <person name="Drouard L."/>
            <person name="Ekker H."/>
            <person name="Houng S."/>
            <person name="Kohchi T."/>
            <person name="Lin S."/>
            <person name="Liu L.D."/>
            <person name="Nakamura Y."/>
            <person name="Valeeva L.R."/>
            <person name="Shakirov E.V."/>
            <person name="Shippen D.E."/>
            <person name="Wei W."/>
            <person name="Yagura M."/>
            <person name="Yamaoka S."/>
            <person name="Yamato K.T."/>
            <person name="Liu C."/>
            <person name="Berger F."/>
        </authorList>
    </citation>
    <scope>NUCLEOTIDE SEQUENCE [LARGE SCALE GENOMIC DNA]</scope>
    <source>
        <strain evidence="7">Tak-1</strain>
    </source>
</reference>
<feature type="active site" description="Proton acceptor" evidence="4">
    <location>
        <position position="267"/>
    </location>
</feature>
<evidence type="ECO:0000313" key="8">
    <source>
        <dbReference type="EMBL" id="OAE31782.1"/>
    </source>
</evidence>
<evidence type="ECO:0000259" key="6">
    <source>
        <dbReference type="Pfam" id="PF08100"/>
    </source>
</evidence>
<dbReference type="PANTHER" id="PTHR11746">
    <property type="entry name" value="O-METHYLTRANSFERASE"/>
    <property type="match status" value="1"/>
</dbReference>
<feature type="domain" description="O-methyltransferase C-terminal" evidence="5">
    <location>
        <begin position="138"/>
        <end position="342"/>
    </location>
</feature>
<dbReference type="Gene3D" id="3.40.50.150">
    <property type="entry name" value="Vaccinia Virus protein VP39"/>
    <property type="match status" value="1"/>
</dbReference>
<gene>
    <name evidence="8" type="ORF">AXG93_110s1000</name>
    <name evidence="7" type="ORF">Mp_5g06290</name>
</gene>
<keyword evidence="2" id="KW-0808">Transferase</keyword>
<dbReference type="PROSITE" id="PS51683">
    <property type="entry name" value="SAM_OMT_II"/>
    <property type="match status" value="1"/>
</dbReference>
<dbReference type="InterPro" id="IPR036390">
    <property type="entry name" value="WH_DNA-bd_sf"/>
</dbReference>
<keyword evidence="1" id="KW-0489">Methyltransferase</keyword>
<dbReference type="SUPFAM" id="SSF46785">
    <property type="entry name" value="Winged helix' DNA-binding domain"/>
    <property type="match status" value="1"/>
</dbReference>
<dbReference type="InterPro" id="IPR016461">
    <property type="entry name" value="COMT-like"/>
</dbReference>
<dbReference type="SUPFAM" id="SSF53335">
    <property type="entry name" value="S-adenosyl-L-methionine-dependent methyltransferases"/>
    <property type="match status" value="1"/>
</dbReference>